<reference evidence="1 2" key="1">
    <citation type="submission" date="2023-11" db="EMBL/GenBank/DDBJ databases">
        <authorList>
            <person name="Hedman E."/>
            <person name="Englund M."/>
            <person name="Stromberg M."/>
            <person name="Nyberg Akerstrom W."/>
            <person name="Nylinder S."/>
            <person name="Jareborg N."/>
            <person name="Kallberg Y."/>
            <person name="Kronander E."/>
        </authorList>
    </citation>
    <scope>NUCLEOTIDE SEQUENCE [LARGE SCALE GENOMIC DNA]</scope>
</reference>
<protein>
    <recommendedName>
        <fullName evidence="3">Integrase catalytic domain-containing protein</fullName>
    </recommendedName>
</protein>
<dbReference type="EMBL" id="CAVLGL010000089">
    <property type="protein sequence ID" value="CAK1594053.1"/>
    <property type="molecule type" value="Genomic_DNA"/>
</dbReference>
<dbReference type="AlphaFoldDB" id="A0AAV1LFA2"/>
<comment type="caution">
    <text evidence="1">The sequence shown here is derived from an EMBL/GenBank/DDBJ whole genome shotgun (WGS) entry which is preliminary data.</text>
</comment>
<dbReference type="GO" id="GO:0003676">
    <property type="term" value="F:nucleic acid binding"/>
    <property type="evidence" value="ECO:0007669"/>
    <property type="project" value="InterPro"/>
</dbReference>
<name>A0AAV1LFA2_9NEOP</name>
<evidence type="ECO:0000313" key="2">
    <source>
        <dbReference type="Proteomes" id="UP001314205"/>
    </source>
</evidence>
<gene>
    <name evidence="1" type="ORF">PARMNEM_LOCUS13746</name>
</gene>
<dbReference type="InterPro" id="IPR036397">
    <property type="entry name" value="RNaseH_sf"/>
</dbReference>
<dbReference type="InterPro" id="IPR050951">
    <property type="entry name" value="Retrovirus_Pol_polyprotein"/>
</dbReference>
<dbReference type="PANTHER" id="PTHR37984">
    <property type="entry name" value="PROTEIN CBG26694"/>
    <property type="match status" value="1"/>
</dbReference>
<dbReference type="SUPFAM" id="SSF53098">
    <property type="entry name" value="Ribonuclease H-like"/>
    <property type="match status" value="1"/>
</dbReference>
<accession>A0AAV1LFA2</accession>
<dbReference type="Proteomes" id="UP001314205">
    <property type="component" value="Unassembled WGS sequence"/>
</dbReference>
<dbReference type="InterPro" id="IPR012337">
    <property type="entry name" value="RNaseH-like_sf"/>
</dbReference>
<keyword evidence="2" id="KW-1185">Reference proteome</keyword>
<dbReference type="PANTHER" id="PTHR37984:SF5">
    <property type="entry name" value="PROTEIN NYNRIN-LIKE"/>
    <property type="match status" value="1"/>
</dbReference>
<sequence length="117" mass="13507">MSTYKSRTTSYYPQSDGMEERFNQTKERYLAKVVENCRGDWDKHIQPFMLSYQSAVHESTSVKPAFANFRRASQLPANLMPHAVQPIMQMTCGTKLMTFISTSDIWANKCLKDEKTV</sequence>
<evidence type="ECO:0000313" key="1">
    <source>
        <dbReference type="EMBL" id="CAK1594053.1"/>
    </source>
</evidence>
<dbReference type="Gene3D" id="3.30.420.10">
    <property type="entry name" value="Ribonuclease H-like superfamily/Ribonuclease H"/>
    <property type="match status" value="1"/>
</dbReference>
<proteinExistence type="predicted"/>
<evidence type="ECO:0008006" key="3">
    <source>
        <dbReference type="Google" id="ProtNLM"/>
    </source>
</evidence>
<organism evidence="1 2">
    <name type="scientific">Parnassius mnemosyne</name>
    <name type="common">clouded apollo</name>
    <dbReference type="NCBI Taxonomy" id="213953"/>
    <lineage>
        <taxon>Eukaryota</taxon>
        <taxon>Metazoa</taxon>
        <taxon>Ecdysozoa</taxon>
        <taxon>Arthropoda</taxon>
        <taxon>Hexapoda</taxon>
        <taxon>Insecta</taxon>
        <taxon>Pterygota</taxon>
        <taxon>Neoptera</taxon>
        <taxon>Endopterygota</taxon>
        <taxon>Lepidoptera</taxon>
        <taxon>Glossata</taxon>
        <taxon>Ditrysia</taxon>
        <taxon>Papilionoidea</taxon>
        <taxon>Papilionidae</taxon>
        <taxon>Parnassiinae</taxon>
        <taxon>Parnassini</taxon>
        <taxon>Parnassius</taxon>
        <taxon>Driopa</taxon>
    </lineage>
</organism>